<dbReference type="PANTHER" id="PTHR38733">
    <property type="entry name" value="PROTEIN MCRC"/>
    <property type="match status" value="1"/>
</dbReference>
<protein>
    <submittedName>
        <fullName evidence="1">5-methylcytosine-specific restriction endonuclease system specificity protein McrC</fullName>
    </submittedName>
</protein>
<gene>
    <name evidence="1" type="ORF">DXC81_00385</name>
</gene>
<dbReference type="Pfam" id="PF10117">
    <property type="entry name" value="McrBC"/>
    <property type="match status" value="1"/>
</dbReference>
<comment type="caution">
    <text evidence="1">The sequence shown here is derived from an EMBL/GenBank/DDBJ whole genome shotgun (WGS) entry which is preliminary data.</text>
</comment>
<sequence>MGERSSWGVPAVTTKNGTILIKNIYYMLAYAFRSLESYGYQEIAGEEFSNIHDLFAVILAKEVSRQIKRGLYREYHSRTEALPTVRGKIDLQGAIGNKIKRERCVTCEYDELTENNPLNQILKTTICLLLRHEEITDERYAELRRILPFFSNIDEIDAKSIAWEAVHLQRNNQSYRLALGVCQLILEGMLLTTESGQYRLSSFVDSQQMHRLYEKFILEFYTAEYPFAKASSPQIKWALDDGAGTLLPTMQTDIALSRNNEVLIIDAKYYSHSMQYSFGTATIHSANLYQIFTYVKNKEAELSNRPHRVAGILLYAKTDEALQPEGDYRMSGNQIKVSALDLNRDFQEIQARLISIANQFFAA</sequence>
<evidence type="ECO:0000313" key="1">
    <source>
        <dbReference type="EMBL" id="RGL12164.1"/>
    </source>
</evidence>
<accession>A0A3E4QZB5</accession>
<dbReference type="AlphaFoldDB" id="A0A3E4QZB5"/>
<proteinExistence type="predicted"/>
<dbReference type="GO" id="GO:0004519">
    <property type="term" value="F:endonuclease activity"/>
    <property type="evidence" value="ECO:0007669"/>
    <property type="project" value="UniProtKB-KW"/>
</dbReference>
<dbReference type="RefSeq" id="WP_117678692.1">
    <property type="nucleotide sequence ID" value="NZ_QSRJ01000001.1"/>
</dbReference>
<dbReference type="GO" id="GO:0009307">
    <property type="term" value="P:DNA restriction-modification system"/>
    <property type="evidence" value="ECO:0007669"/>
    <property type="project" value="InterPro"/>
</dbReference>
<keyword evidence="1" id="KW-0378">Hydrolase</keyword>
<dbReference type="EMBL" id="QSRJ01000001">
    <property type="protein sequence ID" value="RGL12164.1"/>
    <property type="molecule type" value="Genomic_DNA"/>
</dbReference>
<reference evidence="1 2" key="1">
    <citation type="submission" date="2018-08" db="EMBL/GenBank/DDBJ databases">
        <title>A genome reference for cultivated species of the human gut microbiota.</title>
        <authorList>
            <person name="Zou Y."/>
            <person name="Xue W."/>
            <person name="Luo G."/>
        </authorList>
    </citation>
    <scope>NUCLEOTIDE SEQUENCE [LARGE SCALE GENOMIC DNA]</scope>
    <source>
        <strain evidence="1 2">TF08-14</strain>
    </source>
</reference>
<dbReference type="InterPro" id="IPR019292">
    <property type="entry name" value="McrC"/>
</dbReference>
<keyword evidence="1" id="KW-0540">Nuclease</keyword>
<dbReference type="PIRSF" id="PIRSF003109">
    <property type="entry name" value="McrC"/>
    <property type="match status" value="1"/>
</dbReference>
<organism evidence="1 2">
    <name type="scientific">Collinsella tanakaei</name>
    <dbReference type="NCBI Taxonomy" id="626935"/>
    <lineage>
        <taxon>Bacteria</taxon>
        <taxon>Bacillati</taxon>
        <taxon>Actinomycetota</taxon>
        <taxon>Coriobacteriia</taxon>
        <taxon>Coriobacteriales</taxon>
        <taxon>Coriobacteriaceae</taxon>
        <taxon>Collinsella</taxon>
    </lineage>
</organism>
<dbReference type="InterPro" id="IPR014407">
    <property type="entry name" value="McrC_bac"/>
</dbReference>
<name>A0A3E4QZB5_9ACTN</name>
<evidence type="ECO:0000313" key="2">
    <source>
        <dbReference type="Proteomes" id="UP000260943"/>
    </source>
</evidence>
<keyword evidence="1" id="KW-0255">Endonuclease</keyword>
<dbReference type="NCBIfam" id="NF007277">
    <property type="entry name" value="PRK09736.1"/>
    <property type="match status" value="1"/>
</dbReference>
<dbReference type="Proteomes" id="UP000260943">
    <property type="component" value="Unassembled WGS sequence"/>
</dbReference>
<dbReference type="PANTHER" id="PTHR38733:SF1">
    <property type="entry name" value="TYPE IV METHYL-DIRECTED RESTRICTION ENZYME ECOKMCRBC"/>
    <property type="match status" value="1"/>
</dbReference>